<organism evidence="7">
    <name type="scientific">Brugia timori</name>
    <dbReference type="NCBI Taxonomy" id="42155"/>
    <lineage>
        <taxon>Eukaryota</taxon>
        <taxon>Metazoa</taxon>
        <taxon>Ecdysozoa</taxon>
        <taxon>Nematoda</taxon>
        <taxon>Chromadorea</taxon>
        <taxon>Rhabditida</taxon>
        <taxon>Spirurina</taxon>
        <taxon>Spiruromorpha</taxon>
        <taxon>Filarioidea</taxon>
        <taxon>Onchocercidae</taxon>
        <taxon>Brugia</taxon>
    </lineage>
</organism>
<dbReference type="EMBL" id="UZAG01015629">
    <property type="protein sequence ID" value="VDO22045.1"/>
    <property type="molecule type" value="Genomic_DNA"/>
</dbReference>
<proteinExistence type="predicted"/>
<dbReference type="Pfam" id="PF17793">
    <property type="entry name" value="AHD"/>
    <property type="match status" value="1"/>
</dbReference>
<keyword evidence="1 2" id="KW-0539">Nucleus</keyword>
<dbReference type="STRING" id="42155.A0A0R3QLC3"/>
<dbReference type="CDD" id="cd16906">
    <property type="entry name" value="YEATS_AF-9_like"/>
    <property type="match status" value="1"/>
</dbReference>
<dbReference type="WBParaSite" id="BTMF_0000848501-mRNA-1">
    <property type="protein sequence ID" value="BTMF_0000848501-mRNA-1"/>
    <property type="gene ID" value="BTMF_0000848501"/>
</dbReference>
<dbReference type="InterPro" id="IPR052790">
    <property type="entry name" value="YEATS_domain"/>
</dbReference>
<dbReference type="PANTHER" id="PTHR47827">
    <property type="entry name" value="AHD DOMAIN-CONTAINING PROTEIN"/>
    <property type="match status" value="1"/>
</dbReference>
<dbReference type="PANTHER" id="PTHR47827:SF3">
    <property type="entry name" value="AF-9 ANC1 HOMOLOGY DOMAIN-CONTAINING PROTEIN"/>
    <property type="match status" value="1"/>
</dbReference>
<accession>A0A0R3QLC3</accession>
<dbReference type="InterPro" id="IPR055129">
    <property type="entry name" value="YEATS_dom"/>
</dbReference>
<feature type="domain" description="YEATS" evidence="4">
    <location>
        <begin position="29"/>
        <end position="164"/>
    </location>
</feature>
<dbReference type="Gene3D" id="1.20.1270.290">
    <property type="match status" value="1"/>
</dbReference>
<dbReference type="Proteomes" id="UP000280834">
    <property type="component" value="Unassembled WGS sequence"/>
</dbReference>
<dbReference type="InterPro" id="IPR040930">
    <property type="entry name" value="AF-9_AHD"/>
</dbReference>
<dbReference type="Gene3D" id="2.60.40.1970">
    <property type="entry name" value="YEATS domain"/>
    <property type="match status" value="1"/>
</dbReference>
<dbReference type="GO" id="GO:0045893">
    <property type="term" value="P:positive regulation of DNA-templated transcription"/>
    <property type="evidence" value="ECO:0007669"/>
    <property type="project" value="TreeGrafter"/>
</dbReference>
<dbReference type="GO" id="GO:0008023">
    <property type="term" value="C:transcription elongation factor complex"/>
    <property type="evidence" value="ECO:0007669"/>
    <property type="project" value="TreeGrafter"/>
</dbReference>
<sequence length="390" mass="43875">MLNDLIESFIFWHIKLSASHLQIVQQRQMSSDTKYFVRLRIGHKSEMLDRPTSTGMTHRWTVFVHSFSGMPFTDRSFISKVVFELHPDFSSPRRVVKEPPFEVSELGYGGFSIPIHITFTGASKVYKLTYDMNLVLEKYNEQFITQTIEMKQPSSSFRELILKYGGAKKDSDKRKEKHRLRKGTISSSEEPAPKREKEKEKSRSGSNPPLSKLKIPRALVDGEKKRKNTRSASSENIANIPKSVILAETKLSSNTETKAAFLPGMKQTEMINSEPSTSAESNCSDSETSKVTTCGAESTVSLTPTLESDCMIEKQYSFEFLVRLQKKLMTLKDPDKMLAVVNTLLTPTSSNPSLPSDLLFTDNNLLSFDICKLNSSLIGKLGEICFGNTP</sequence>
<dbReference type="Pfam" id="PF03366">
    <property type="entry name" value="YEATS"/>
    <property type="match status" value="1"/>
</dbReference>
<evidence type="ECO:0000256" key="1">
    <source>
        <dbReference type="ARBA" id="ARBA00023242"/>
    </source>
</evidence>
<evidence type="ECO:0000313" key="5">
    <source>
        <dbReference type="EMBL" id="VDO22045.1"/>
    </source>
</evidence>
<reference evidence="7" key="1">
    <citation type="submission" date="2017-02" db="UniProtKB">
        <authorList>
            <consortium name="WormBaseParasite"/>
        </authorList>
    </citation>
    <scope>IDENTIFICATION</scope>
</reference>
<name>A0A0R3QLC3_9BILA</name>
<evidence type="ECO:0000313" key="7">
    <source>
        <dbReference type="WBParaSite" id="BTMF_0000848501-mRNA-1"/>
    </source>
</evidence>
<comment type="subcellular location">
    <subcellularLocation>
        <location evidence="2">Nucleus</location>
    </subcellularLocation>
</comment>
<dbReference type="AlphaFoldDB" id="A0A0R3QLC3"/>
<dbReference type="PROSITE" id="PS51037">
    <property type="entry name" value="YEATS"/>
    <property type="match status" value="1"/>
</dbReference>
<gene>
    <name evidence="5" type="ORF">BTMF_LOCUS6536</name>
</gene>
<evidence type="ECO:0000313" key="6">
    <source>
        <dbReference type="Proteomes" id="UP000280834"/>
    </source>
</evidence>
<evidence type="ECO:0000259" key="4">
    <source>
        <dbReference type="PROSITE" id="PS51037"/>
    </source>
</evidence>
<protein>
    <submittedName>
        <fullName evidence="7">AHD domain-containing protein</fullName>
    </submittedName>
</protein>
<reference evidence="5 6" key="2">
    <citation type="submission" date="2018-11" db="EMBL/GenBank/DDBJ databases">
        <authorList>
            <consortium name="Pathogen Informatics"/>
        </authorList>
    </citation>
    <scope>NUCLEOTIDE SEQUENCE [LARGE SCALE GENOMIC DNA]</scope>
</reference>
<evidence type="ECO:0000256" key="2">
    <source>
        <dbReference type="PROSITE-ProRule" id="PRU00376"/>
    </source>
</evidence>
<evidence type="ECO:0000256" key="3">
    <source>
        <dbReference type="SAM" id="MobiDB-lite"/>
    </source>
</evidence>
<dbReference type="GO" id="GO:0003682">
    <property type="term" value="F:chromatin binding"/>
    <property type="evidence" value="ECO:0007669"/>
    <property type="project" value="TreeGrafter"/>
</dbReference>
<keyword evidence="6" id="KW-1185">Reference proteome</keyword>
<dbReference type="InterPro" id="IPR038704">
    <property type="entry name" value="YEAST_sf"/>
</dbReference>
<feature type="compositionally biased region" description="Basic and acidic residues" evidence="3">
    <location>
        <begin position="191"/>
        <end position="203"/>
    </location>
</feature>
<feature type="region of interest" description="Disordered" evidence="3">
    <location>
        <begin position="168"/>
        <end position="235"/>
    </location>
</feature>